<dbReference type="Gene3D" id="2.20.25.10">
    <property type="match status" value="1"/>
</dbReference>
<evidence type="ECO:0000259" key="6">
    <source>
        <dbReference type="PROSITE" id="PS51133"/>
    </source>
</evidence>
<feature type="compositionally biased region" description="Basic residues" evidence="5">
    <location>
        <begin position="135"/>
        <end position="144"/>
    </location>
</feature>
<dbReference type="GeneID" id="36842864"/>
<dbReference type="PROSITE" id="PS51133">
    <property type="entry name" value="ZF_TFIIS_2"/>
    <property type="match status" value="1"/>
</dbReference>
<evidence type="ECO:0000256" key="3">
    <source>
        <dbReference type="ARBA" id="ARBA00022833"/>
    </source>
</evidence>
<dbReference type="SMART" id="SM00440">
    <property type="entry name" value="ZnF_C2C2"/>
    <property type="match status" value="1"/>
</dbReference>
<dbReference type="GO" id="GO:0006351">
    <property type="term" value="P:DNA-templated transcription"/>
    <property type="evidence" value="ECO:0007669"/>
    <property type="project" value="InterPro"/>
</dbReference>
<keyword evidence="3" id="KW-0862">Zinc</keyword>
<evidence type="ECO:0000256" key="2">
    <source>
        <dbReference type="ARBA" id="ARBA00022771"/>
    </source>
</evidence>
<protein>
    <submittedName>
        <fullName evidence="7">TFIIS C-domain containing protein</fullName>
    </submittedName>
</protein>
<keyword evidence="2 4" id="KW-0863">Zinc-finger</keyword>
<dbReference type="GO" id="GO:0008270">
    <property type="term" value="F:zinc ion binding"/>
    <property type="evidence" value="ECO:0007669"/>
    <property type="project" value="UniProtKB-KW"/>
</dbReference>
<feature type="region of interest" description="Disordered" evidence="5">
    <location>
        <begin position="64"/>
        <end position="92"/>
    </location>
</feature>
<gene>
    <name evidence="7" type="ORF">pneo_cds_544</name>
</gene>
<evidence type="ECO:0000313" key="7">
    <source>
        <dbReference type="EMBL" id="AVK76151.1"/>
    </source>
</evidence>
<sequence length="381" mass="40974">MGKESRLLVAERATCETATRVDDARTRVRKNFQCPSFSSPPVWPSRSGFVLVSVNRRLTVYQENARPRTHTHTAPMASPAVGPAAAPAEPAAPTAGLARLLASRRARAHEAAGVEEGASTRQTGGALALAAAAAKRSRPTKSRRGTVAPTTPLPPKETAVQESRDALAHAAGVVHQRSDDATRSMVATRACGSHTSGRVTPRLRWQCQHFLLANLQRARLSHDAIDPWSDADACRARPMGCTDPDVVYCRAVEEAAYAEANARLDAYEACIRRIAYALRSGGRTIMANHAADTLAALDDDVLSACTAPGRRRLRERAHLDECRTMMSDAGVFDDAAAAVVRCRRCGGSDITTSLLQTRGADEPMTVFSQCANPKCGARWRQ</sequence>
<feature type="domain" description="TFIIS-type" evidence="6">
    <location>
        <begin position="338"/>
        <end position="380"/>
    </location>
</feature>
<accession>A0A2U7UCG4</accession>
<reference evidence="7" key="1">
    <citation type="journal article" date="2018" name="Nat. Commun.">
        <title>Diversity and evolution of the emerging Pandoraviridae family.</title>
        <authorList>
            <person name="Legendre M."/>
            <person name="Fabre E."/>
            <person name="Poirot O."/>
            <person name="Jeudy S."/>
            <person name="Lartigue A."/>
            <person name="Alempic J.M."/>
            <person name="Beucher L."/>
            <person name="Philippe N."/>
            <person name="Bertaux L."/>
            <person name="Christo-Foroux E."/>
            <person name="Labadie K."/>
            <person name="Coute Y."/>
            <person name="Abergel C."/>
            <person name="Claverie J.M."/>
        </authorList>
    </citation>
    <scope>NUCLEOTIDE SEQUENCE [LARGE SCALE GENOMIC DNA]</scope>
    <source>
        <strain evidence="7">Neocaledonia</strain>
    </source>
</reference>
<dbReference type="KEGG" id="vg:36842864"/>
<evidence type="ECO:0000256" key="5">
    <source>
        <dbReference type="SAM" id="MobiDB-lite"/>
    </source>
</evidence>
<organism evidence="7">
    <name type="scientific">Pandoravirus neocaledonia</name>
    <dbReference type="NCBI Taxonomy" id="2107708"/>
    <lineage>
        <taxon>Viruses</taxon>
        <taxon>Pandoravirus</taxon>
    </lineage>
</organism>
<keyword evidence="1" id="KW-0479">Metal-binding</keyword>
<dbReference type="Pfam" id="PF01096">
    <property type="entry name" value="Zn_ribbon_TFIIS"/>
    <property type="match status" value="1"/>
</dbReference>
<proteinExistence type="predicted"/>
<evidence type="ECO:0000256" key="1">
    <source>
        <dbReference type="ARBA" id="ARBA00022723"/>
    </source>
</evidence>
<dbReference type="GO" id="GO:0003676">
    <property type="term" value="F:nucleic acid binding"/>
    <property type="evidence" value="ECO:0007669"/>
    <property type="project" value="InterPro"/>
</dbReference>
<dbReference type="InterPro" id="IPR001222">
    <property type="entry name" value="Znf_TFIIS"/>
</dbReference>
<evidence type="ECO:0000256" key="4">
    <source>
        <dbReference type="PROSITE-ProRule" id="PRU00472"/>
    </source>
</evidence>
<dbReference type="RefSeq" id="YP_009482154.1">
    <property type="nucleotide sequence ID" value="NC_037666.1"/>
</dbReference>
<dbReference type="Proteomes" id="UP000249287">
    <property type="component" value="Segment"/>
</dbReference>
<feature type="region of interest" description="Disordered" evidence="5">
    <location>
        <begin position="133"/>
        <end position="158"/>
    </location>
</feature>
<feature type="compositionally biased region" description="Low complexity" evidence="5">
    <location>
        <begin position="74"/>
        <end position="92"/>
    </location>
</feature>
<name>A0A2U7UCG4_9VIRU</name>
<dbReference type="EMBL" id="MG011690">
    <property type="protein sequence ID" value="AVK76151.1"/>
    <property type="molecule type" value="Genomic_DNA"/>
</dbReference>
<dbReference type="SUPFAM" id="SSF57783">
    <property type="entry name" value="Zinc beta-ribbon"/>
    <property type="match status" value="1"/>
</dbReference>